<dbReference type="EMBL" id="FOYW01000001">
    <property type="protein sequence ID" value="SFR46230.1"/>
    <property type="molecule type" value="Genomic_DNA"/>
</dbReference>
<organism evidence="2 3">
    <name type="scientific">Marinobacter daqiaonensis</name>
    <dbReference type="NCBI Taxonomy" id="650891"/>
    <lineage>
        <taxon>Bacteria</taxon>
        <taxon>Pseudomonadati</taxon>
        <taxon>Pseudomonadota</taxon>
        <taxon>Gammaproteobacteria</taxon>
        <taxon>Pseudomonadales</taxon>
        <taxon>Marinobacteraceae</taxon>
        <taxon>Marinobacter</taxon>
    </lineage>
</organism>
<keyword evidence="1" id="KW-0175">Coiled coil</keyword>
<proteinExistence type="predicted"/>
<feature type="coiled-coil region" evidence="1">
    <location>
        <begin position="456"/>
        <end position="530"/>
    </location>
</feature>
<sequence length="617" mass="70860">MLQCEPLPDFRAHCESLLPNMPESSLPESLDDRIRGVLREIRVPDLPYPVGRADPGNHRDWQPMLQDSWRAQSDQRVSALIAGLEGPWRVPQVNAAYLADRIMDVFLRSSGLHPLLVTRLARLRYPLAWRLVEEEDFRFISLLVRWLDSFDDWRGWSDSGGRSSRALLDQLDRLVDVIDEGFRSGDTEAFESFCLAWHAEAERRQGHSTRLHQRLLETEFGAARQRRADQVSRALVGRALTGRKLPAATLRFVVDQWLPLLRQVAWQEETTTDTWRHATRLLEWMVWAGDPELSGQNLERLYQVGEQLSDRITEVWQRVWEDVPPATPLSELEAVLVERLRGGNPAVEMAEPWVRRLAFDPRWLDLADAPAEEVSRYQGQWFVQGSGDTEQRRFFLAFLEDTGDVLWSNGYGVRLGTMSWPAFTEALGSGAMRPLPPLSRFGDVLADTVLALDRVLESQRRQRREAARLAREKAEQLRIEKEAEEQRRREEEAARLAEAREQARLAREQEQQEEAERLEVERRIAREQALAQVDGLKMGGWIALAEGEGERRLKLAVRINASRKLVFVDRLGLNRTELSVDTLTERLLSGNARILGSTAEFDETLSRVVGRIRVGRR</sequence>
<evidence type="ECO:0008006" key="4">
    <source>
        <dbReference type="Google" id="ProtNLM"/>
    </source>
</evidence>
<dbReference type="RefSeq" id="WP_227662947.1">
    <property type="nucleotide sequence ID" value="NZ_FOYW01000001.1"/>
</dbReference>
<evidence type="ECO:0000313" key="3">
    <source>
        <dbReference type="Proteomes" id="UP000198644"/>
    </source>
</evidence>
<dbReference type="InterPro" id="IPR012434">
    <property type="entry name" value="DUF1631"/>
</dbReference>
<dbReference type="Proteomes" id="UP000198644">
    <property type="component" value="Unassembled WGS sequence"/>
</dbReference>
<keyword evidence="3" id="KW-1185">Reference proteome</keyword>
<evidence type="ECO:0000256" key="1">
    <source>
        <dbReference type="SAM" id="Coils"/>
    </source>
</evidence>
<evidence type="ECO:0000313" key="2">
    <source>
        <dbReference type="EMBL" id="SFR46230.1"/>
    </source>
</evidence>
<dbReference type="AlphaFoldDB" id="A0A1I6GVL5"/>
<name>A0A1I6GVL5_9GAMM</name>
<dbReference type="STRING" id="650891.SAMN05216203_0517"/>
<protein>
    <recommendedName>
        <fullName evidence="4">DUF1631 family protein</fullName>
    </recommendedName>
</protein>
<gene>
    <name evidence="2" type="ORF">SAMN05216203_0517</name>
</gene>
<accession>A0A1I6GVL5</accession>
<dbReference type="Pfam" id="PF07793">
    <property type="entry name" value="DUF1631"/>
    <property type="match status" value="2"/>
</dbReference>
<reference evidence="2 3" key="1">
    <citation type="submission" date="2016-10" db="EMBL/GenBank/DDBJ databases">
        <authorList>
            <person name="de Groot N.N."/>
        </authorList>
    </citation>
    <scope>NUCLEOTIDE SEQUENCE [LARGE SCALE GENOMIC DNA]</scope>
    <source>
        <strain evidence="2 3">CGMCC 1.9167</strain>
    </source>
</reference>